<gene>
    <name evidence="1" type="ORF">SDC9_132665</name>
</gene>
<sequence>MADKENGFAHALEAFDVGKQIFDLLRGKHGGRFVKDDKVRFADHDFQYFNALLFAYGQRTNDLLKVERNRVVGAGFLQHVYRRVFIDASVFTDRFNAQYRVLPDLEHGDEHKVLVHDADSQPGGVLRVFEADLCSVVSDRSLIRRERAAEDVHQRGLSRAVFSDDGVNRALFNG</sequence>
<name>A0A645D8B2_9ZZZZ</name>
<organism evidence="1">
    <name type="scientific">bioreactor metagenome</name>
    <dbReference type="NCBI Taxonomy" id="1076179"/>
    <lineage>
        <taxon>unclassified sequences</taxon>
        <taxon>metagenomes</taxon>
        <taxon>ecological metagenomes</taxon>
    </lineage>
</organism>
<dbReference type="AntiFam" id="ANF00095">
    <property type="entry name" value="Shadow ORF (opposite ABC transporters)"/>
</dbReference>
<proteinExistence type="predicted"/>
<dbReference type="AlphaFoldDB" id="A0A645D8B2"/>
<comment type="caution">
    <text evidence="1">The sequence shown here is derived from an EMBL/GenBank/DDBJ whole genome shotgun (WGS) entry which is preliminary data.</text>
</comment>
<protein>
    <submittedName>
        <fullName evidence="1">Uncharacterized protein</fullName>
    </submittedName>
</protein>
<evidence type="ECO:0000313" key="1">
    <source>
        <dbReference type="EMBL" id="MPM85584.1"/>
    </source>
</evidence>
<accession>A0A645D8B2</accession>
<dbReference type="EMBL" id="VSSQ01033850">
    <property type="protein sequence ID" value="MPM85584.1"/>
    <property type="molecule type" value="Genomic_DNA"/>
</dbReference>
<reference evidence="1" key="1">
    <citation type="submission" date="2019-08" db="EMBL/GenBank/DDBJ databases">
        <authorList>
            <person name="Kucharzyk K."/>
            <person name="Murdoch R.W."/>
            <person name="Higgins S."/>
            <person name="Loffler F."/>
        </authorList>
    </citation>
    <scope>NUCLEOTIDE SEQUENCE</scope>
</reference>